<organism evidence="1 2">
    <name type="scientific">Trinickia caryophylli</name>
    <name type="common">Paraburkholderia caryophylli</name>
    <dbReference type="NCBI Taxonomy" id="28094"/>
    <lineage>
        <taxon>Bacteria</taxon>
        <taxon>Pseudomonadati</taxon>
        <taxon>Pseudomonadota</taxon>
        <taxon>Betaproteobacteria</taxon>
        <taxon>Burkholderiales</taxon>
        <taxon>Burkholderiaceae</taxon>
        <taxon>Trinickia</taxon>
    </lineage>
</organism>
<sequence length="126" mass="14404">MNKDLKISAWIGKFSGADDLIQYVETRYGASGNSMSQFWSEIGISWFDDDFREASMLSPGNETLAEELREFSYGESFADELLRRLINVRQSGMDGLILLYDFDYPNVGTQRPHSRVTFVGSFDYSK</sequence>
<dbReference type="EMBL" id="FXAH01000020">
    <property type="protein sequence ID" value="SMF78675.1"/>
    <property type="molecule type" value="Genomic_DNA"/>
</dbReference>
<keyword evidence="2" id="KW-1185">Reference proteome</keyword>
<evidence type="ECO:0000313" key="2">
    <source>
        <dbReference type="Proteomes" id="UP000192911"/>
    </source>
</evidence>
<name>A0A1X7H2I2_TRICW</name>
<evidence type="ECO:0000313" key="1">
    <source>
        <dbReference type="EMBL" id="SMF78675.1"/>
    </source>
</evidence>
<dbReference type="AlphaFoldDB" id="A0A1X7H2I2"/>
<gene>
    <name evidence="1" type="ORF">SAMN06295900_120127</name>
</gene>
<dbReference type="GeneID" id="95550830"/>
<dbReference type="InterPro" id="IPR025560">
    <property type="entry name" value="Imm22"/>
</dbReference>
<proteinExistence type="predicted"/>
<protein>
    <submittedName>
        <fullName evidence="1">Immunity protein 22</fullName>
    </submittedName>
</protein>
<dbReference type="Proteomes" id="UP000192911">
    <property type="component" value="Unassembled WGS sequence"/>
</dbReference>
<dbReference type="Pfam" id="PF14112">
    <property type="entry name" value="DUF4284"/>
    <property type="match status" value="1"/>
</dbReference>
<dbReference type="RefSeq" id="WP_085230392.1">
    <property type="nucleotide sequence ID" value="NZ_BSQD01000026.1"/>
</dbReference>
<reference evidence="2" key="1">
    <citation type="submission" date="2017-04" db="EMBL/GenBank/DDBJ databases">
        <authorList>
            <person name="Varghese N."/>
            <person name="Submissions S."/>
        </authorList>
    </citation>
    <scope>NUCLEOTIDE SEQUENCE [LARGE SCALE GENOMIC DNA]</scope>
    <source>
        <strain evidence="2">Ballard 720</strain>
    </source>
</reference>
<accession>A0A1X7H2I2</accession>
<dbReference type="STRING" id="28094.SAMN06295900_120127"/>